<feature type="transmembrane region" description="Helical" evidence="2">
    <location>
        <begin position="20"/>
        <end position="46"/>
    </location>
</feature>
<dbReference type="PANTHER" id="PTHR30336:SF4">
    <property type="entry name" value="ENVELOPE BIOGENESIS FACTOR ELYC"/>
    <property type="match status" value="1"/>
</dbReference>
<keyword evidence="2" id="KW-1133">Transmembrane helix</keyword>
<organism evidence="4 5">
    <name type="scientific">Psychrobacter pasteurii</name>
    <dbReference type="NCBI Taxonomy" id="1945520"/>
    <lineage>
        <taxon>Bacteria</taxon>
        <taxon>Pseudomonadati</taxon>
        <taxon>Pseudomonadota</taxon>
        <taxon>Gammaproteobacteria</taxon>
        <taxon>Moraxellales</taxon>
        <taxon>Moraxellaceae</taxon>
        <taxon>Psychrobacter</taxon>
    </lineage>
</organism>
<dbReference type="Gene3D" id="3.40.50.620">
    <property type="entry name" value="HUPs"/>
    <property type="match status" value="1"/>
</dbReference>
<dbReference type="RefSeq" id="WP_244152454.1">
    <property type="nucleotide sequence ID" value="NZ_FUGD01000116.1"/>
</dbReference>
<keyword evidence="2" id="KW-0472">Membrane</keyword>
<dbReference type="InterPro" id="IPR051599">
    <property type="entry name" value="Cell_Envelope_Assoc"/>
</dbReference>
<evidence type="ECO:0000256" key="1">
    <source>
        <dbReference type="SAM" id="MobiDB-lite"/>
    </source>
</evidence>
<evidence type="ECO:0000313" key="4">
    <source>
        <dbReference type="EMBL" id="SJM38011.1"/>
    </source>
</evidence>
<reference evidence="5" key="1">
    <citation type="submission" date="2017-02" db="EMBL/GenBank/DDBJ databases">
        <authorList>
            <person name="Mornico D."/>
        </authorList>
    </citation>
    <scope>NUCLEOTIDE SEQUENCE [LARGE SCALE GENOMIC DNA]</scope>
</reference>
<feature type="domain" description="DUF218" evidence="3">
    <location>
        <begin position="93"/>
        <end position="281"/>
    </location>
</feature>
<keyword evidence="5" id="KW-1185">Reference proteome</keyword>
<evidence type="ECO:0000259" key="3">
    <source>
        <dbReference type="Pfam" id="PF02698"/>
    </source>
</evidence>
<feature type="region of interest" description="Disordered" evidence="1">
    <location>
        <begin position="129"/>
        <end position="149"/>
    </location>
</feature>
<dbReference type="CDD" id="cd06259">
    <property type="entry name" value="YdcF-like"/>
    <property type="match status" value="1"/>
</dbReference>
<evidence type="ECO:0000256" key="2">
    <source>
        <dbReference type="SAM" id="Phobius"/>
    </source>
</evidence>
<dbReference type="InterPro" id="IPR003848">
    <property type="entry name" value="DUF218"/>
</dbReference>
<evidence type="ECO:0000313" key="5">
    <source>
        <dbReference type="Proteomes" id="UP000188169"/>
    </source>
</evidence>
<gene>
    <name evidence="4" type="ORF">A1019T_01999</name>
</gene>
<dbReference type="AlphaFoldDB" id="A0A1R4EHK5"/>
<dbReference type="Proteomes" id="UP000188169">
    <property type="component" value="Unassembled WGS sequence"/>
</dbReference>
<dbReference type="PANTHER" id="PTHR30336">
    <property type="entry name" value="INNER MEMBRANE PROTEIN, PROBABLE PERMEASE"/>
    <property type="match status" value="1"/>
</dbReference>
<dbReference type="GO" id="GO:0000270">
    <property type="term" value="P:peptidoglycan metabolic process"/>
    <property type="evidence" value="ECO:0007669"/>
    <property type="project" value="TreeGrafter"/>
</dbReference>
<proteinExistence type="predicted"/>
<keyword evidence="2" id="KW-0812">Transmembrane</keyword>
<dbReference type="Pfam" id="PF02698">
    <property type="entry name" value="DUF218"/>
    <property type="match status" value="1"/>
</dbReference>
<dbReference type="GO" id="GO:0005886">
    <property type="term" value="C:plasma membrane"/>
    <property type="evidence" value="ECO:0007669"/>
    <property type="project" value="TreeGrafter"/>
</dbReference>
<dbReference type="GO" id="GO:0043164">
    <property type="term" value="P:Gram-negative-bacterium-type cell wall biogenesis"/>
    <property type="evidence" value="ECO:0007669"/>
    <property type="project" value="TreeGrafter"/>
</dbReference>
<accession>A0A1R4EHK5</accession>
<dbReference type="STRING" id="1945520.A1019T_01999"/>
<protein>
    <recommendedName>
        <fullName evidence="3">DUF218 domain-containing protein</fullName>
    </recommendedName>
</protein>
<dbReference type="EMBL" id="FUGD01000116">
    <property type="protein sequence ID" value="SJM38011.1"/>
    <property type="molecule type" value="Genomic_DNA"/>
</dbReference>
<sequence length="317" mass="35747">MTKSLTPMAPMVNIVIKASLVFLLLGLMTLVGFYTPVFSTVGLWVLNHLPIPQVAQQPNQVLAPSSEANKTLDVNQPNPPLSFSLPFNHEPTAYVVLGGGLTEADTYHDKQDSAKSKQTENARQIKSSISAGYQVKQKTNKPAQQTPASSLHKPDIVLNDYTLKRMQTVMQYQRNNPLPIILTGVDAPWMQDWLYNYNIKNVITENASMNTCENARFTAKRLHLQDVYLVTDAYHMTRARRQFALNGIHALPIPAPLPMEKGWLEPKNNAQHSRRTLYELAAYARDVFVPQDNCRQASEVSFETLLRSRKPEDVKTF</sequence>
<name>A0A1R4EHK5_9GAMM</name>
<dbReference type="InterPro" id="IPR014729">
    <property type="entry name" value="Rossmann-like_a/b/a_fold"/>
</dbReference>